<evidence type="ECO:0000313" key="2">
    <source>
        <dbReference type="EMBL" id="KAJ5168443.1"/>
    </source>
</evidence>
<dbReference type="EMBL" id="JAPQKN010000002">
    <property type="protein sequence ID" value="KAJ5168443.1"/>
    <property type="molecule type" value="Genomic_DNA"/>
</dbReference>
<dbReference type="RefSeq" id="XP_056544904.1">
    <property type="nucleotide sequence ID" value="XM_056686162.1"/>
</dbReference>
<dbReference type="Proteomes" id="UP001149163">
    <property type="component" value="Unassembled WGS sequence"/>
</dbReference>
<reference evidence="2" key="2">
    <citation type="journal article" date="2023" name="IMA Fungus">
        <title>Comparative genomic study of the Penicillium genus elucidates a diverse pangenome and 15 lateral gene transfer events.</title>
        <authorList>
            <person name="Petersen C."/>
            <person name="Sorensen T."/>
            <person name="Nielsen M.R."/>
            <person name="Sondergaard T.E."/>
            <person name="Sorensen J.L."/>
            <person name="Fitzpatrick D.A."/>
            <person name="Frisvad J.C."/>
            <person name="Nielsen K.L."/>
        </authorList>
    </citation>
    <scope>NUCLEOTIDE SEQUENCE</scope>
    <source>
        <strain evidence="2">IBT 26290</strain>
    </source>
</reference>
<dbReference type="OrthoDB" id="3641178at2759"/>
<dbReference type="AlphaFoldDB" id="A0A9W9LQ60"/>
<feature type="region of interest" description="Disordered" evidence="1">
    <location>
        <begin position="303"/>
        <end position="333"/>
    </location>
</feature>
<gene>
    <name evidence="2" type="ORF">N7482_004037</name>
</gene>
<organism evidence="2 3">
    <name type="scientific">Penicillium canariense</name>
    <dbReference type="NCBI Taxonomy" id="189055"/>
    <lineage>
        <taxon>Eukaryota</taxon>
        <taxon>Fungi</taxon>
        <taxon>Dikarya</taxon>
        <taxon>Ascomycota</taxon>
        <taxon>Pezizomycotina</taxon>
        <taxon>Eurotiomycetes</taxon>
        <taxon>Eurotiomycetidae</taxon>
        <taxon>Eurotiales</taxon>
        <taxon>Aspergillaceae</taxon>
        <taxon>Penicillium</taxon>
    </lineage>
</organism>
<sequence length="468" mass="51860">MLGGFSTRISAASFAFPSSPPPPKTPQEWKMALMEVKRLYLQQQYKQCAAHAADIMMTAKRTIHPIYKAYLSFYTAISYELLGQAAHLYSANKVSTLHAALDSFLDCASTLPASIPLPKSSMAYLTPPTSPTSVSLSASPLTPGSLLLVFDGLQHRSPLQDSLARSLSRMIDVSLASNEEDPFISDHDNEYQTPFMLSLTKPMAAPRATLKNNVLFRVMLSPDKITAKAKSTDPIKTEALMPAPLRIQKASCKSTSCETPTIMNLNTSRKSAGRPRTPPLPLQAISASQLNIDRSKSNIRATASKPVLSSSSGHIHVTPPKKNNKSSNEHPTEAVSPVVVAQIIKFNRGVEFLRSQVTTNVSDIQRHADHVAEIQRARRARKIQRAASFWSFSPVTTGEESEAQQDPEPIMDHFGNILIRETKEQRIVRLRAEGWNTVGLRSPRSTWKGARYYQEFCNMVLNELYLDR</sequence>
<evidence type="ECO:0000256" key="1">
    <source>
        <dbReference type="SAM" id="MobiDB-lite"/>
    </source>
</evidence>
<name>A0A9W9LQ60_9EURO</name>
<protein>
    <submittedName>
        <fullName evidence="2">Uncharacterized protein</fullName>
    </submittedName>
</protein>
<dbReference type="GeneID" id="81425338"/>
<proteinExistence type="predicted"/>
<evidence type="ECO:0000313" key="3">
    <source>
        <dbReference type="Proteomes" id="UP001149163"/>
    </source>
</evidence>
<comment type="caution">
    <text evidence="2">The sequence shown here is derived from an EMBL/GenBank/DDBJ whole genome shotgun (WGS) entry which is preliminary data.</text>
</comment>
<keyword evidence="3" id="KW-1185">Reference proteome</keyword>
<reference evidence="2" key="1">
    <citation type="submission" date="2022-11" db="EMBL/GenBank/DDBJ databases">
        <authorList>
            <person name="Petersen C."/>
        </authorList>
    </citation>
    <scope>NUCLEOTIDE SEQUENCE</scope>
    <source>
        <strain evidence="2">IBT 26290</strain>
    </source>
</reference>
<accession>A0A9W9LQ60</accession>